<feature type="compositionally biased region" description="Acidic residues" evidence="1">
    <location>
        <begin position="502"/>
        <end position="519"/>
    </location>
</feature>
<feature type="region of interest" description="Disordered" evidence="1">
    <location>
        <begin position="501"/>
        <end position="531"/>
    </location>
</feature>
<sequence length="531" mass="57584">MVMMEDGCVGGECGNGMMSGSLEAMSKEDADEDYDGKSMLSEGREGSGGGSSRRSSGVVSTQHSHRHNDNTTANDDLNHQRGGDSVVAESMPVRALIGSEGECGCSSSPSSAPYDVTILVVIRGDWCSGCRAEIKQWAELELLESRLTSLRARLLFVSSQLQHETERVVNRFFPQPLFPSIVGAIGDPRNTIASYLRDHRLLDITVTGGDEKEAQKEQHEQQQEEVFNYFGVYGYVAGMMQPAVLVYRGQMSEVLYEWASVPGFSNLDGAIGRPDVEDVLKFTELKVRGRGVSRIERDEVRREVRIRSFTSSMKLMVNEKFYPTHDIPQTRDFSRSNRLIMRLRASDSDENGGLVHAAADNLPTKQTAALSLSSKRYSRHSRRSLASAIKSSKAAESRSASIGGGSDDDDHDDDENKNERSAKLLFDSSQAETSPDDGTSSVSSRSVGGQGRAQLPFAMAEKSGGGGGARLDARAGVPTLTCKSSFSLGVIRRTTQLTAIEENVDNDSDDGLDDSEDGDNLAATAAASEFE</sequence>
<feature type="region of interest" description="Disordered" evidence="1">
    <location>
        <begin position="371"/>
        <end position="450"/>
    </location>
</feature>
<protein>
    <recommendedName>
        <fullName evidence="3">Thioredoxin-like fold domain-containing protein</fullName>
    </recommendedName>
</protein>
<evidence type="ECO:0000313" key="2">
    <source>
        <dbReference type="EMBL" id="CAD8724219.1"/>
    </source>
</evidence>
<gene>
    <name evidence="2" type="ORF">EMAD1354_LOCUS296</name>
</gene>
<dbReference type="AlphaFoldDB" id="A0A7S0T5R2"/>
<feature type="region of interest" description="Disordered" evidence="1">
    <location>
        <begin position="26"/>
        <end position="83"/>
    </location>
</feature>
<proteinExistence type="predicted"/>
<organism evidence="2">
    <name type="scientific">Erythrolobus madagascarensis</name>
    <dbReference type="NCBI Taxonomy" id="708628"/>
    <lineage>
        <taxon>Eukaryota</taxon>
        <taxon>Rhodophyta</taxon>
        <taxon>Bangiophyceae</taxon>
        <taxon>Porphyridiales</taxon>
        <taxon>Porphyridiaceae</taxon>
        <taxon>Erythrolobus</taxon>
    </lineage>
</organism>
<accession>A0A7S0T5R2</accession>
<evidence type="ECO:0008006" key="3">
    <source>
        <dbReference type="Google" id="ProtNLM"/>
    </source>
</evidence>
<name>A0A7S0T5R2_9RHOD</name>
<feature type="compositionally biased region" description="Low complexity" evidence="1">
    <location>
        <begin position="436"/>
        <end position="447"/>
    </location>
</feature>
<evidence type="ECO:0000256" key="1">
    <source>
        <dbReference type="SAM" id="MobiDB-lite"/>
    </source>
</evidence>
<feature type="compositionally biased region" description="Acidic residues" evidence="1">
    <location>
        <begin position="406"/>
        <end position="416"/>
    </location>
</feature>
<feature type="compositionally biased region" description="Low complexity" evidence="1">
    <location>
        <begin position="384"/>
        <end position="401"/>
    </location>
</feature>
<reference evidence="2" key="1">
    <citation type="submission" date="2021-01" db="EMBL/GenBank/DDBJ databases">
        <authorList>
            <person name="Corre E."/>
            <person name="Pelletier E."/>
            <person name="Niang G."/>
            <person name="Scheremetjew M."/>
            <person name="Finn R."/>
            <person name="Kale V."/>
            <person name="Holt S."/>
            <person name="Cochrane G."/>
            <person name="Meng A."/>
            <person name="Brown T."/>
            <person name="Cohen L."/>
        </authorList>
    </citation>
    <scope>NUCLEOTIDE SEQUENCE</scope>
    <source>
        <strain evidence="2">CCMP3276</strain>
    </source>
</reference>
<dbReference type="EMBL" id="HBFE01000444">
    <property type="protein sequence ID" value="CAD8724219.1"/>
    <property type="molecule type" value="Transcribed_RNA"/>
</dbReference>